<dbReference type="Proteomes" id="UP000195755">
    <property type="component" value="Chromosome"/>
</dbReference>
<dbReference type="KEGG" id="salj:SMD11_2605"/>
<proteinExistence type="predicted"/>
<dbReference type="InterPro" id="IPR008173">
    <property type="entry name" value="Adenylyl_cyclase_CyaB"/>
</dbReference>
<dbReference type="EMBL" id="CP021744">
    <property type="protein sequence ID" value="ARZ68254.1"/>
    <property type="molecule type" value="Genomic_DNA"/>
</dbReference>
<protein>
    <recommendedName>
        <fullName evidence="1">CYTH domain-containing protein</fullName>
    </recommendedName>
</protein>
<gene>
    <name evidence="2" type="ORF">SMD11_2605</name>
</gene>
<feature type="domain" description="CYTH" evidence="1">
    <location>
        <begin position="4"/>
        <end position="185"/>
    </location>
</feature>
<dbReference type="PANTHER" id="PTHR21028:SF2">
    <property type="entry name" value="CYTH DOMAIN-CONTAINING PROTEIN"/>
    <property type="match status" value="1"/>
</dbReference>
<dbReference type="SUPFAM" id="SSF55154">
    <property type="entry name" value="CYTH-like phosphatases"/>
    <property type="match status" value="1"/>
</dbReference>
<sequence>MDKMIEVERKRRLPDGGEGLARLLASLGWQASEPAMETDVYYSRPDVDYLVTVECLRVRCRGDFTEITYKPPTTARTHADGVISKEETNVLLAAGQEELANRMLENIGMRRLVRVAKNRTAHHHPGHPGAVVAIDIVAGAGVFVETEVTGSDPDAAAGLVERIERQLDVLDCPTVELPYRDLVLAAGAGVTS</sequence>
<evidence type="ECO:0000313" key="3">
    <source>
        <dbReference type="Proteomes" id="UP000195755"/>
    </source>
</evidence>
<dbReference type="PANTHER" id="PTHR21028">
    <property type="entry name" value="SI:CH211-156B7.4"/>
    <property type="match status" value="1"/>
</dbReference>
<dbReference type="CDD" id="cd07890">
    <property type="entry name" value="CYTH-like_AC_IV-like"/>
    <property type="match status" value="1"/>
</dbReference>
<dbReference type="InterPro" id="IPR033469">
    <property type="entry name" value="CYTH-like_dom_sf"/>
</dbReference>
<dbReference type="SMART" id="SM01118">
    <property type="entry name" value="CYTH"/>
    <property type="match status" value="1"/>
</dbReference>
<dbReference type="Gene3D" id="2.40.320.10">
    <property type="entry name" value="Hypothetical Protein Pfu-838710-001"/>
    <property type="match status" value="1"/>
</dbReference>
<organism evidence="2 3">
    <name type="scientific">Streptomyces albireticuli</name>
    <dbReference type="NCBI Taxonomy" id="1940"/>
    <lineage>
        <taxon>Bacteria</taxon>
        <taxon>Bacillati</taxon>
        <taxon>Actinomycetota</taxon>
        <taxon>Actinomycetes</taxon>
        <taxon>Kitasatosporales</taxon>
        <taxon>Streptomycetaceae</taxon>
        <taxon>Streptomyces</taxon>
    </lineage>
</organism>
<accession>A0A1Z2L1V0</accession>
<dbReference type="AlphaFoldDB" id="A0A1Z2L1V0"/>
<dbReference type="Pfam" id="PF01928">
    <property type="entry name" value="CYTH"/>
    <property type="match status" value="1"/>
</dbReference>
<reference evidence="2 3" key="1">
    <citation type="submission" date="2017-06" db="EMBL/GenBank/DDBJ databases">
        <title>Streptomyces albireticuli Genome sequencing and assembly.</title>
        <authorList>
            <person name="Wang Y."/>
            <person name="Du B."/>
            <person name="Ding Y."/>
            <person name="Liu H."/>
            <person name="Hou Q."/>
            <person name="Liu K."/>
            <person name="Yao L."/>
            <person name="Wang C."/>
        </authorList>
    </citation>
    <scope>NUCLEOTIDE SEQUENCE [LARGE SCALE GENOMIC DNA]</scope>
    <source>
        <strain evidence="2 3">MDJK11</strain>
    </source>
</reference>
<dbReference type="InterPro" id="IPR023577">
    <property type="entry name" value="CYTH_domain"/>
</dbReference>
<evidence type="ECO:0000313" key="2">
    <source>
        <dbReference type="EMBL" id="ARZ68254.1"/>
    </source>
</evidence>
<evidence type="ECO:0000259" key="1">
    <source>
        <dbReference type="PROSITE" id="PS51707"/>
    </source>
</evidence>
<name>A0A1Z2L1V0_9ACTN</name>
<dbReference type="PROSITE" id="PS51707">
    <property type="entry name" value="CYTH"/>
    <property type="match status" value="1"/>
</dbReference>